<evidence type="ECO:0000313" key="3">
    <source>
        <dbReference type="Proteomes" id="UP000664844"/>
    </source>
</evidence>
<dbReference type="InterPro" id="IPR046342">
    <property type="entry name" value="CBS_dom_sf"/>
</dbReference>
<dbReference type="EMBL" id="JAFLQW010000183">
    <property type="protein sequence ID" value="MBO0348775.1"/>
    <property type="molecule type" value="Genomic_DNA"/>
</dbReference>
<evidence type="ECO:0000259" key="1">
    <source>
        <dbReference type="Pfam" id="PF00571"/>
    </source>
</evidence>
<dbReference type="Gene3D" id="3.10.580.10">
    <property type="entry name" value="CBS-domain"/>
    <property type="match status" value="1"/>
</dbReference>
<proteinExistence type="predicted"/>
<feature type="domain" description="CBS" evidence="1">
    <location>
        <begin position="2"/>
        <end position="47"/>
    </location>
</feature>
<sequence length="53" mass="5897">PVEHIMSSPVFAISPEDSLWIALLKMQQHHVGRLAVTGIRGELLGIIWGKINH</sequence>
<dbReference type="InterPro" id="IPR000644">
    <property type="entry name" value="CBS_dom"/>
</dbReference>
<keyword evidence="3" id="KW-1185">Reference proteome</keyword>
<evidence type="ECO:0000313" key="2">
    <source>
        <dbReference type="EMBL" id="MBO0348775.1"/>
    </source>
</evidence>
<accession>A0ABS3FNS6</accession>
<dbReference type="SUPFAM" id="SSF54631">
    <property type="entry name" value="CBS-domain pair"/>
    <property type="match status" value="1"/>
</dbReference>
<feature type="non-terminal residue" evidence="2">
    <location>
        <position position="1"/>
    </location>
</feature>
<dbReference type="Pfam" id="PF00571">
    <property type="entry name" value="CBS"/>
    <property type="match status" value="1"/>
</dbReference>
<gene>
    <name evidence="2" type="ORF">J0895_06600</name>
</gene>
<dbReference type="Proteomes" id="UP000664844">
    <property type="component" value="Unassembled WGS sequence"/>
</dbReference>
<protein>
    <submittedName>
        <fullName evidence="2">CBS domain-containing protein</fullName>
    </submittedName>
</protein>
<reference evidence="2 3" key="1">
    <citation type="submission" date="2021-03" db="EMBL/GenBank/DDBJ databases">
        <title>Metabolic Capacity of the Antarctic Cyanobacterium Phormidium pseudopriestleyi that Sustains Oxygenic Photosynthesis in the Presence of Hydrogen Sulfide.</title>
        <authorList>
            <person name="Lumian J.E."/>
            <person name="Jungblut A.D."/>
            <person name="Dillon M.L."/>
            <person name="Hawes I."/>
            <person name="Doran P.T."/>
            <person name="Mackey T.J."/>
            <person name="Dick G.J."/>
            <person name="Grettenberger C.L."/>
            <person name="Sumner D.Y."/>
        </authorList>
    </citation>
    <scope>NUCLEOTIDE SEQUENCE [LARGE SCALE GENOMIC DNA]</scope>
    <source>
        <strain evidence="2 3">FRX01</strain>
    </source>
</reference>
<organism evidence="2 3">
    <name type="scientific">Phormidium pseudopriestleyi FRX01</name>
    <dbReference type="NCBI Taxonomy" id="1759528"/>
    <lineage>
        <taxon>Bacteria</taxon>
        <taxon>Bacillati</taxon>
        <taxon>Cyanobacteriota</taxon>
        <taxon>Cyanophyceae</taxon>
        <taxon>Oscillatoriophycideae</taxon>
        <taxon>Oscillatoriales</taxon>
        <taxon>Oscillatoriaceae</taxon>
        <taxon>Phormidium</taxon>
    </lineage>
</organism>
<comment type="caution">
    <text evidence="2">The sequence shown here is derived from an EMBL/GenBank/DDBJ whole genome shotgun (WGS) entry which is preliminary data.</text>
</comment>
<name>A0ABS3FNS6_9CYAN</name>